<protein>
    <submittedName>
        <fullName evidence="1">Glycosyltransferase family 2 protein</fullName>
    </submittedName>
</protein>
<evidence type="ECO:0000313" key="2">
    <source>
        <dbReference type="Proteomes" id="UP000606490"/>
    </source>
</evidence>
<evidence type="ECO:0000313" key="1">
    <source>
        <dbReference type="EMBL" id="MBL6457865.1"/>
    </source>
</evidence>
<comment type="caution">
    <text evidence="1">The sequence shown here is derived from an EMBL/GenBank/DDBJ whole genome shotgun (WGS) entry which is preliminary data.</text>
</comment>
<sequence length="243" mass="26466">MTMRVLILGGGHATVAEGPPVLLAENNGELLLERFVRLCAGLDARLIFAIREADLRRYHIDNVVALAAPGAAVVPISGETGGAACTALLAIAHIAPEEELLVLASNELLEIDFRAAVDEMRGRGLDGGTVVFPSLHPRYAYVALDEAGYMIEASEKNPISRLATASFYWFRRGADFIAAVQDMIRKDAHVNGAFYINLAFNQMILRQRRLGVVQIEARHYRPLKSPRQIAAYEAEDAMAGALP</sequence>
<accession>A0ABS1V878</accession>
<dbReference type="Proteomes" id="UP000606490">
    <property type="component" value="Unassembled WGS sequence"/>
</dbReference>
<proteinExistence type="predicted"/>
<organism evidence="1 2">
    <name type="scientific">Belnapia mucosa</name>
    <dbReference type="NCBI Taxonomy" id="2804532"/>
    <lineage>
        <taxon>Bacteria</taxon>
        <taxon>Pseudomonadati</taxon>
        <taxon>Pseudomonadota</taxon>
        <taxon>Alphaproteobacteria</taxon>
        <taxon>Acetobacterales</taxon>
        <taxon>Roseomonadaceae</taxon>
        <taxon>Belnapia</taxon>
    </lineage>
</organism>
<name>A0ABS1V878_9PROT</name>
<dbReference type="InterPro" id="IPR016873">
    <property type="entry name" value="Caps_polysacc_synth_BcbE_prd"/>
</dbReference>
<keyword evidence="2" id="KW-1185">Reference proteome</keyword>
<dbReference type="EMBL" id="JAEUXJ010000010">
    <property type="protein sequence ID" value="MBL6457865.1"/>
    <property type="molecule type" value="Genomic_DNA"/>
</dbReference>
<dbReference type="CDD" id="cd04183">
    <property type="entry name" value="GT2_BcE_like"/>
    <property type="match status" value="1"/>
</dbReference>
<reference evidence="1 2" key="1">
    <citation type="submission" date="2021-01" db="EMBL/GenBank/DDBJ databases">
        <title>Belnapia mucosa sp. nov. and Belnapia arida sp. nov., isolated from the Tabernas Desert (Almeria, Spain).</title>
        <authorList>
            <person name="Molina-Menor E."/>
            <person name="Vidal-Verdu A."/>
            <person name="Calonge A."/>
            <person name="Satari L."/>
            <person name="Pereto Magraner J."/>
            <person name="Porcar Miralles M."/>
        </authorList>
    </citation>
    <scope>NUCLEOTIDE SEQUENCE [LARGE SCALE GENOMIC DNA]</scope>
    <source>
        <strain evidence="1 2">T6</strain>
    </source>
</reference>
<dbReference type="Gene3D" id="3.90.550.10">
    <property type="entry name" value="Spore Coat Polysaccharide Biosynthesis Protein SpsA, Chain A"/>
    <property type="match status" value="1"/>
</dbReference>
<gene>
    <name evidence="1" type="ORF">JMJ55_21235</name>
</gene>
<dbReference type="SUPFAM" id="SSF53448">
    <property type="entry name" value="Nucleotide-diphospho-sugar transferases"/>
    <property type="match status" value="1"/>
</dbReference>
<dbReference type="InterPro" id="IPR029044">
    <property type="entry name" value="Nucleotide-diphossugar_trans"/>
</dbReference>
<dbReference type="RefSeq" id="WP_202827602.1">
    <property type="nucleotide sequence ID" value="NZ_JAEUXJ010000010.1"/>
</dbReference>
<dbReference type="PIRSF" id="PIRSF028162">
    <property type="entry name" value="BcbE_prd"/>
    <property type="match status" value="1"/>
</dbReference>